<organism evidence="2 3">
    <name type="scientific">Zunongwangia profunda</name>
    <dbReference type="NCBI Taxonomy" id="398743"/>
    <lineage>
        <taxon>Bacteria</taxon>
        <taxon>Pseudomonadati</taxon>
        <taxon>Bacteroidota</taxon>
        <taxon>Flavobacteriia</taxon>
        <taxon>Flavobacteriales</taxon>
        <taxon>Flavobacteriaceae</taxon>
        <taxon>Zunongwangia</taxon>
    </lineage>
</organism>
<gene>
    <name evidence="2" type="ORF">DGQ38_03455</name>
</gene>
<evidence type="ECO:0000256" key="1">
    <source>
        <dbReference type="SAM" id="SignalP"/>
    </source>
</evidence>
<comment type="caution">
    <text evidence="2">The sequence shown here is derived from an EMBL/GenBank/DDBJ whole genome shotgun (WGS) entry which is preliminary data.</text>
</comment>
<dbReference type="AlphaFoldDB" id="A0A3D5IW28"/>
<dbReference type="InterPro" id="IPR045767">
    <property type="entry name" value="DUF6134"/>
</dbReference>
<dbReference type="EMBL" id="DPMF01000074">
    <property type="protein sequence ID" value="HCV80085.1"/>
    <property type="molecule type" value="Genomic_DNA"/>
</dbReference>
<sequence>MKFTIFLLAFLAISYSALSQNKSFSYAVVHKGDKIGKLEAIKKVNGGITEYQTETNIQTRILAKIEVNYNFRGVFNGHELKNTEAQIFLNGKNRTSTKTIKTNEHNYKFYDSGKLQKTINSPISYTCIQLMFEEPTSVKKAYSEETGEFQSLRKIGMHSYAKENEKGRESFYHYKNGILQTAKIDAGIIEFELQLQPL</sequence>
<protein>
    <recommendedName>
        <fullName evidence="4">Secreted protein</fullName>
    </recommendedName>
</protein>
<dbReference type="Proteomes" id="UP000264330">
    <property type="component" value="Unassembled WGS sequence"/>
</dbReference>
<proteinExistence type="predicted"/>
<feature type="signal peptide" evidence="1">
    <location>
        <begin position="1"/>
        <end position="19"/>
    </location>
</feature>
<accession>A0A3D5IW28</accession>
<feature type="chain" id="PRO_5017834110" description="Secreted protein" evidence="1">
    <location>
        <begin position="20"/>
        <end position="198"/>
    </location>
</feature>
<evidence type="ECO:0008006" key="4">
    <source>
        <dbReference type="Google" id="ProtNLM"/>
    </source>
</evidence>
<evidence type="ECO:0000313" key="3">
    <source>
        <dbReference type="Proteomes" id="UP000264330"/>
    </source>
</evidence>
<dbReference type="RefSeq" id="WP_228250179.1">
    <property type="nucleotide sequence ID" value="NZ_CAJXAW010000002.1"/>
</dbReference>
<keyword evidence="1" id="KW-0732">Signal</keyword>
<reference evidence="2 3" key="1">
    <citation type="journal article" date="2018" name="Nat. Biotechnol.">
        <title>A standardized bacterial taxonomy based on genome phylogeny substantially revises the tree of life.</title>
        <authorList>
            <person name="Parks D.H."/>
            <person name="Chuvochina M."/>
            <person name="Waite D.W."/>
            <person name="Rinke C."/>
            <person name="Skarshewski A."/>
            <person name="Chaumeil P.A."/>
            <person name="Hugenholtz P."/>
        </authorList>
    </citation>
    <scope>NUCLEOTIDE SEQUENCE [LARGE SCALE GENOMIC DNA]</scope>
    <source>
        <strain evidence="2">UBA9359</strain>
    </source>
</reference>
<name>A0A3D5IW28_9FLAO</name>
<evidence type="ECO:0000313" key="2">
    <source>
        <dbReference type="EMBL" id="HCV80085.1"/>
    </source>
</evidence>
<dbReference type="Pfam" id="PF19630">
    <property type="entry name" value="DUF6134"/>
    <property type="match status" value="1"/>
</dbReference>